<comment type="catalytic activity">
    <reaction evidence="5">
        <text>a 4-saturated-(3S)-3-hydroxyacyl-CoA = a (3E)-enoyl-CoA + H2O</text>
        <dbReference type="Rhea" id="RHEA:20724"/>
        <dbReference type="ChEBI" id="CHEBI:15377"/>
        <dbReference type="ChEBI" id="CHEBI:58521"/>
        <dbReference type="ChEBI" id="CHEBI:137480"/>
        <dbReference type="EC" id="4.2.1.17"/>
    </reaction>
</comment>
<comment type="similarity">
    <text evidence="1 6">Belongs to the enoyl-CoA hydratase/isomerase family.</text>
</comment>
<dbReference type="SUPFAM" id="SSF52096">
    <property type="entry name" value="ClpP/crotonase"/>
    <property type="match status" value="1"/>
</dbReference>
<dbReference type="RefSeq" id="WP_013491246.1">
    <property type="nucleotide sequence ID" value="NC_014830.1"/>
</dbReference>
<comment type="catalytic activity">
    <reaction evidence="4">
        <text>a (3S)-3-hydroxyacyl-CoA = a (2E)-enoyl-CoA + H2O</text>
        <dbReference type="Rhea" id="RHEA:16105"/>
        <dbReference type="ChEBI" id="CHEBI:15377"/>
        <dbReference type="ChEBI" id="CHEBI:57318"/>
        <dbReference type="ChEBI" id="CHEBI:58856"/>
        <dbReference type="EC" id="4.2.1.17"/>
    </reaction>
</comment>
<dbReference type="Pfam" id="PF00378">
    <property type="entry name" value="ECH_1"/>
    <property type="match status" value="1"/>
</dbReference>
<evidence type="ECO:0000256" key="1">
    <source>
        <dbReference type="ARBA" id="ARBA00005254"/>
    </source>
</evidence>
<dbReference type="GO" id="GO:0006635">
    <property type="term" value="P:fatty acid beta-oxidation"/>
    <property type="evidence" value="ECO:0007669"/>
    <property type="project" value="TreeGrafter"/>
</dbReference>
<accession>E6S821</accession>
<evidence type="ECO:0000256" key="4">
    <source>
        <dbReference type="ARBA" id="ARBA00023709"/>
    </source>
</evidence>
<dbReference type="InterPro" id="IPR001753">
    <property type="entry name" value="Enoyl-CoA_hydra/iso"/>
</dbReference>
<evidence type="ECO:0000256" key="6">
    <source>
        <dbReference type="RuleBase" id="RU003707"/>
    </source>
</evidence>
<dbReference type="GO" id="GO:0018812">
    <property type="term" value="F:3-hydroxyacyl-CoA dehydratase activity"/>
    <property type="evidence" value="ECO:0007669"/>
    <property type="project" value="RHEA"/>
</dbReference>
<evidence type="ECO:0000256" key="3">
    <source>
        <dbReference type="ARBA" id="ARBA00023239"/>
    </source>
</evidence>
<dbReference type="InterPro" id="IPR018376">
    <property type="entry name" value="Enoyl-CoA_hyd/isom_CS"/>
</dbReference>
<dbReference type="Gene3D" id="1.10.12.10">
    <property type="entry name" value="Lyase 2-enoyl-coa Hydratase, Chain A, domain 2"/>
    <property type="match status" value="1"/>
</dbReference>
<dbReference type="EMBL" id="CP002343">
    <property type="protein sequence ID" value="ADU46925.1"/>
    <property type="molecule type" value="Genomic_DNA"/>
</dbReference>
<dbReference type="PROSITE" id="PS00166">
    <property type="entry name" value="ENOYL_COA_HYDRATASE"/>
    <property type="match status" value="1"/>
</dbReference>
<dbReference type="OrthoDB" id="8452484at2"/>
<dbReference type="FunFam" id="3.90.226.10:FF:000009">
    <property type="entry name" value="Carnitinyl-CoA dehydratase"/>
    <property type="match status" value="1"/>
</dbReference>
<dbReference type="PANTHER" id="PTHR11941:SF54">
    <property type="entry name" value="ENOYL-COA HYDRATASE, MITOCHONDRIAL"/>
    <property type="match status" value="1"/>
</dbReference>
<dbReference type="STRING" id="710696.Intca_0376"/>
<evidence type="ECO:0000256" key="2">
    <source>
        <dbReference type="ARBA" id="ARBA00012076"/>
    </source>
</evidence>
<evidence type="ECO:0000313" key="7">
    <source>
        <dbReference type="EMBL" id="ADU46925.1"/>
    </source>
</evidence>
<name>E6S821_INTC7</name>
<dbReference type="InterPro" id="IPR014748">
    <property type="entry name" value="Enoyl-CoA_hydra_C"/>
</dbReference>
<proteinExistence type="inferred from homology"/>
<sequence>MESQNPATRVVGSTGGGATPGSAYASLETLLTEVTDGVLLVTFNRPDVRNAINRQVQHDLRTVLDQARGDDDVHSVVLTGAGEKAFIAGADISQVAGYTKATALDSDLQRLFDLVEDFPKPTIAAVNGYALGGGCEVAMACDIRIASQTARFGLPETALSVLPGAGGTQRLARLVGTGRAIELILTGRMVDADEALRIGLVTQVAPGEQLLDAARAVAATIAARGPLATRLAKLVIRAGMDADQRTGQVVERLAQAVLYESDDKREGTDAFLSKRPAAFHGR</sequence>
<gene>
    <name evidence="7" type="ordered locus">Intca_0376</name>
</gene>
<keyword evidence="8" id="KW-1185">Reference proteome</keyword>
<dbReference type="KEGG" id="ica:Intca_0376"/>
<dbReference type="EC" id="4.2.1.17" evidence="2"/>
<dbReference type="HOGENOM" id="CLU_009834_7_6_11"/>
<dbReference type="Proteomes" id="UP000008914">
    <property type="component" value="Chromosome"/>
</dbReference>
<evidence type="ECO:0000256" key="5">
    <source>
        <dbReference type="ARBA" id="ARBA00023717"/>
    </source>
</evidence>
<keyword evidence="3 7" id="KW-0456">Lyase</keyword>
<dbReference type="Gene3D" id="3.90.226.10">
    <property type="entry name" value="2-enoyl-CoA Hydratase, Chain A, domain 1"/>
    <property type="match status" value="1"/>
</dbReference>
<dbReference type="AlphaFoldDB" id="E6S821"/>
<dbReference type="InterPro" id="IPR029045">
    <property type="entry name" value="ClpP/crotonase-like_dom_sf"/>
</dbReference>
<reference evidence="7 8" key="1">
    <citation type="journal article" date="2010" name="Stand. Genomic Sci.">
        <title>Complete genome sequence of Intrasporangium calvum type strain (7 KIP).</title>
        <authorList>
            <person name="Del Rio T.G."/>
            <person name="Chertkov O."/>
            <person name="Yasawong M."/>
            <person name="Lucas S."/>
            <person name="Deshpande S."/>
            <person name="Cheng J.F."/>
            <person name="Detter C."/>
            <person name="Tapia R."/>
            <person name="Han C."/>
            <person name="Goodwin L."/>
            <person name="Pitluck S."/>
            <person name="Liolios K."/>
            <person name="Ivanova N."/>
            <person name="Mavromatis K."/>
            <person name="Pati A."/>
            <person name="Chen A."/>
            <person name="Palaniappan K."/>
            <person name="Land M."/>
            <person name="Hauser L."/>
            <person name="Chang Y.J."/>
            <person name="Jeffries C.D."/>
            <person name="Rohde M."/>
            <person name="Pukall R."/>
            <person name="Sikorski J."/>
            <person name="Goker M."/>
            <person name="Woyke T."/>
            <person name="Bristow J."/>
            <person name="Eisen J.A."/>
            <person name="Markowitz V."/>
            <person name="Hugenholtz P."/>
            <person name="Kyrpides N.C."/>
            <person name="Klenk H.P."/>
            <person name="Lapidus A."/>
        </authorList>
    </citation>
    <scope>NUCLEOTIDE SEQUENCE [LARGE SCALE GENOMIC DNA]</scope>
    <source>
        <strain evidence="8">ATCC 23552 / DSM 43043 / JCM 3097 / NBRC 12989 / 7 KIP</strain>
    </source>
</reference>
<evidence type="ECO:0000313" key="8">
    <source>
        <dbReference type="Proteomes" id="UP000008914"/>
    </source>
</evidence>
<organism evidence="7 8">
    <name type="scientific">Intrasporangium calvum (strain ATCC 23552 / DSM 43043 / JCM 3097 / NBRC 12989 / NCIMB 10167 / NRRL B-3866 / 7 KIP)</name>
    <dbReference type="NCBI Taxonomy" id="710696"/>
    <lineage>
        <taxon>Bacteria</taxon>
        <taxon>Bacillati</taxon>
        <taxon>Actinomycetota</taxon>
        <taxon>Actinomycetes</taxon>
        <taxon>Micrococcales</taxon>
        <taxon>Intrasporangiaceae</taxon>
        <taxon>Intrasporangium</taxon>
    </lineage>
</organism>
<protein>
    <recommendedName>
        <fullName evidence="2">enoyl-CoA hydratase</fullName>
        <ecNumber evidence="2">4.2.1.17</ecNumber>
    </recommendedName>
</protein>
<dbReference type="eggNOG" id="COG1024">
    <property type="taxonomic scope" value="Bacteria"/>
</dbReference>
<dbReference type="CDD" id="cd06558">
    <property type="entry name" value="crotonase-like"/>
    <property type="match status" value="1"/>
</dbReference>
<dbReference type="PANTHER" id="PTHR11941">
    <property type="entry name" value="ENOYL-COA HYDRATASE-RELATED"/>
    <property type="match status" value="1"/>
</dbReference>